<reference evidence="2" key="2">
    <citation type="submission" date="2013-04" db="UniProtKB">
        <authorList>
            <consortium name="EnsemblPlants"/>
        </authorList>
    </citation>
    <scope>IDENTIFICATION</scope>
</reference>
<dbReference type="eggNOG" id="ENOG502R51T">
    <property type="taxonomic scope" value="Eukaryota"/>
</dbReference>
<dbReference type="Proteomes" id="UP000006038">
    <property type="component" value="Chromosome 7"/>
</dbReference>
<name>J3MI81_ORYBR</name>
<evidence type="ECO:0000256" key="1">
    <source>
        <dbReference type="SAM" id="MobiDB-lite"/>
    </source>
</evidence>
<dbReference type="AlphaFoldDB" id="J3MI81"/>
<keyword evidence="3" id="KW-1185">Reference proteome</keyword>
<dbReference type="Pfam" id="PF08224">
    <property type="entry name" value="DUF1719"/>
    <property type="match status" value="2"/>
</dbReference>
<sequence length="494" mass="55707">MDISIREISKSLRSILIRNRGTQQSRKKENKLIGHAKPTQNSKEENSESSPISRLAGVICKNILMSEVVASAVIGEAVSRISTFLIGKKNNHESSEEDGMERLEMAHIRMEASLEVSSRWPLVTDASLLRWRKKLKRASDECSLVMDRCKRRAMEDDETEQEVRRCSFPKRIAHATTSFLSSFIGHKNVGSLVIASTIQRFERFADGAGEFLRFMEFGSIGSINYMLVDPLIGYLLAGKALQYERPVGNQCYLAARPMRLAERGQEAGVLLRYNNHERPEESFVLGVLLRVTESMNVIGIVARCLESLPPNFKLVAESARRELKYWRIHHTETHHARPSTACCEHHDRSRNSELPTAFPEPVIKLFVQCHVSARQKHHGEMSCSFGDLRPPLLQLTAVFAPHASAEELPPGAHNVATVAIDGKEEEEVIRTNVGVLEVEEFLMPNAVDRLCHEATDDGSSAHEVFWRSSHGVAYLCVERMGTEMVRCRPTQWRV</sequence>
<feature type="region of interest" description="Disordered" evidence="1">
    <location>
        <begin position="19"/>
        <end position="51"/>
    </location>
</feature>
<dbReference type="OMA" id="GRLCHEV"/>
<dbReference type="Gramene" id="OB07G11130.1">
    <property type="protein sequence ID" value="OB07G11130.1"/>
    <property type="gene ID" value="OB07G11130"/>
</dbReference>
<reference evidence="2" key="1">
    <citation type="journal article" date="2013" name="Nat. Commun.">
        <title>Whole-genome sequencing of Oryza brachyantha reveals mechanisms underlying Oryza genome evolution.</title>
        <authorList>
            <person name="Chen J."/>
            <person name="Huang Q."/>
            <person name="Gao D."/>
            <person name="Wang J."/>
            <person name="Lang Y."/>
            <person name="Liu T."/>
            <person name="Li B."/>
            <person name="Bai Z."/>
            <person name="Luis Goicoechea J."/>
            <person name="Liang C."/>
            <person name="Chen C."/>
            <person name="Zhang W."/>
            <person name="Sun S."/>
            <person name="Liao Y."/>
            <person name="Zhang X."/>
            <person name="Yang L."/>
            <person name="Song C."/>
            <person name="Wang M."/>
            <person name="Shi J."/>
            <person name="Liu G."/>
            <person name="Liu J."/>
            <person name="Zhou H."/>
            <person name="Zhou W."/>
            <person name="Yu Q."/>
            <person name="An N."/>
            <person name="Chen Y."/>
            <person name="Cai Q."/>
            <person name="Wang B."/>
            <person name="Liu B."/>
            <person name="Min J."/>
            <person name="Huang Y."/>
            <person name="Wu H."/>
            <person name="Li Z."/>
            <person name="Zhang Y."/>
            <person name="Yin Y."/>
            <person name="Song W."/>
            <person name="Jiang J."/>
            <person name="Jackson S.A."/>
            <person name="Wing R.A."/>
            <person name="Wang J."/>
            <person name="Chen M."/>
        </authorList>
    </citation>
    <scope>NUCLEOTIDE SEQUENCE [LARGE SCALE GENOMIC DNA]</scope>
    <source>
        <strain evidence="2">cv. IRGC 101232</strain>
    </source>
</reference>
<evidence type="ECO:0000313" key="2">
    <source>
        <dbReference type="EnsemblPlants" id="OB07G11130.1"/>
    </source>
</evidence>
<dbReference type="HOGENOM" id="CLU_022287_0_0_1"/>
<evidence type="ECO:0000313" key="3">
    <source>
        <dbReference type="Proteomes" id="UP000006038"/>
    </source>
</evidence>
<dbReference type="InterPro" id="IPR013181">
    <property type="entry name" value="DUF1719"/>
</dbReference>
<protein>
    <submittedName>
        <fullName evidence="2">Uncharacterized protein</fullName>
    </submittedName>
</protein>
<dbReference type="EnsemblPlants" id="OB07G11130.1">
    <property type="protein sequence ID" value="OB07G11130.1"/>
    <property type="gene ID" value="OB07G11130"/>
</dbReference>
<dbReference type="PANTHER" id="PTHR33377:SF95">
    <property type="entry name" value="EXPRESSED PROTEIN"/>
    <property type="match status" value="1"/>
</dbReference>
<accession>J3MI81</accession>
<proteinExistence type="predicted"/>
<organism evidence="2">
    <name type="scientific">Oryza brachyantha</name>
    <name type="common">malo sina</name>
    <dbReference type="NCBI Taxonomy" id="4533"/>
    <lineage>
        <taxon>Eukaryota</taxon>
        <taxon>Viridiplantae</taxon>
        <taxon>Streptophyta</taxon>
        <taxon>Embryophyta</taxon>
        <taxon>Tracheophyta</taxon>
        <taxon>Spermatophyta</taxon>
        <taxon>Magnoliopsida</taxon>
        <taxon>Liliopsida</taxon>
        <taxon>Poales</taxon>
        <taxon>Poaceae</taxon>
        <taxon>BOP clade</taxon>
        <taxon>Oryzoideae</taxon>
        <taxon>Oryzeae</taxon>
        <taxon>Oryzinae</taxon>
        <taxon>Oryza</taxon>
    </lineage>
</organism>
<dbReference type="SMART" id="SM01157">
    <property type="entry name" value="DUF1719"/>
    <property type="match status" value="1"/>
</dbReference>
<dbReference type="PANTHER" id="PTHR33377">
    <property type="entry name" value="OS10G0134700 PROTEIN-RELATED"/>
    <property type="match status" value="1"/>
</dbReference>